<keyword evidence="2" id="KW-1185">Reference proteome</keyword>
<organism evidence="1 2">
    <name type="scientific">Dankookia rubra</name>
    <dbReference type="NCBI Taxonomy" id="1442381"/>
    <lineage>
        <taxon>Bacteria</taxon>
        <taxon>Pseudomonadati</taxon>
        <taxon>Pseudomonadota</taxon>
        <taxon>Alphaproteobacteria</taxon>
        <taxon>Acetobacterales</taxon>
        <taxon>Roseomonadaceae</taxon>
        <taxon>Dankookia</taxon>
    </lineage>
</organism>
<protein>
    <submittedName>
        <fullName evidence="1">Uncharacterized protein</fullName>
    </submittedName>
</protein>
<comment type="caution">
    <text evidence="1">The sequence shown here is derived from an EMBL/GenBank/DDBJ whole genome shotgun (WGS) entry which is preliminary data.</text>
</comment>
<gene>
    <name evidence="1" type="ORF">E2C06_36430</name>
</gene>
<dbReference type="EMBL" id="SMSJ01000260">
    <property type="protein sequence ID" value="TDH56251.1"/>
    <property type="molecule type" value="Genomic_DNA"/>
</dbReference>
<proteinExistence type="predicted"/>
<evidence type="ECO:0000313" key="2">
    <source>
        <dbReference type="Proteomes" id="UP000295096"/>
    </source>
</evidence>
<name>A0A4R5Q324_9PROT</name>
<accession>A0A4R5Q324</accession>
<reference evidence="1 2" key="1">
    <citation type="journal article" date="2016" name="J. Microbiol.">
        <title>Dankookia rubra gen. nov., sp. nov., an alphaproteobacterium isolated from sediment of a shallow stream.</title>
        <authorList>
            <person name="Kim W.H."/>
            <person name="Kim D.H."/>
            <person name="Kang K."/>
            <person name="Ahn T.Y."/>
        </authorList>
    </citation>
    <scope>NUCLEOTIDE SEQUENCE [LARGE SCALE GENOMIC DNA]</scope>
    <source>
        <strain evidence="1 2">JCM30602</strain>
    </source>
</reference>
<dbReference type="RefSeq" id="WP_133293380.1">
    <property type="nucleotide sequence ID" value="NZ_SMSJ01000260.1"/>
</dbReference>
<dbReference type="AlphaFoldDB" id="A0A4R5Q324"/>
<sequence length="240" mass="25604">MADTDTKAAELAASVRLLPARAGSGSAAARRVRDAWQQAEPIMRAQASVLLRAEGVPVEAGGEALDAVTLPRSLALPVLASEEDWSEVEPDAANAVADSVLQRLASAGYEIKDLSTLDVIASAWLPGPPGSDVPARQIERVAQLLSVRPLLAADMLVAEGLARAAHRASLRDRHGLATPEEIKRAIAGMTYAQVTATAGYSKTLLSRWTTGIRRITDEAALWVHQQLEDKEGAWHPVKRT</sequence>
<evidence type="ECO:0000313" key="1">
    <source>
        <dbReference type="EMBL" id="TDH56251.1"/>
    </source>
</evidence>
<dbReference type="Proteomes" id="UP000295096">
    <property type="component" value="Unassembled WGS sequence"/>
</dbReference>